<accession>A0A3S2TWS8</accession>
<dbReference type="AlphaFoldDB" id="A0A3S2TWS8"/>
<feature type="transmembrane region" description="Helical" evidence="1">
    <location>
        <begin position="6"/>
        <end position="24"/>
    </location>
</feature>
<evidence type="ECO:0000256" key="1">
    <source>
        <dbReference type="SAM" id="Phobius"/>
    </source>
</evidence>
<keyword evidence="1" id="KW-0472">Membrane</keyword>
<evidence type="ECO:0000313" key="3">
    <source>
        <dbReference type="Proteomes" id="UP000288024"/>
    </source>
</evidence>
<evidence type="ECO:0008006" key="4">
    <source>
        <dbReference type="Google" id="ProtNLM"/>
    </source>
</evidence>
<keyword evidence="1" id="KW-1133">Transmembrane helix</keyword>
<dbReference type="Proteomes" id="UP000288024">
    <property type="component" value="Unassembled WGS sequence"/>
</dbReference>
<feature type="transmembrane region" description="Helical" evidence="1">
    <location>
        <begin position="63"/>
        <end position="82"/>
    </location>
</feature>
<keyword evidence="3" id="KW-1185">Reference proteome</keyword>
<dbReference type="RefSeq" id="WP_127739059.1">
    <property type="nucleotide sequence ID" value="NZ_RZTZ01000005.1"/>
</dbReference>
<gene>
    <name evidence="2" type="ORF">EM808_15270</name>
</gene>
<organism evidence="2 3">
    <name type="scientific">Niallia taxi</name>
    <dbReference type="NCBI Taxonomy" id="2499688"/>
    <lineage>
        <taxon>Bacteria</taxon>
        <taxon>Bacillati</taxon>
        <taxon>Bacillota</taxon>
        <taxon>Bacilli</taxon>
        <taxon>Bacillales</taxon>
        <taxon>Bacillaceae</taxon>
        <taxon>Niallia</taxon>
    </lineage>
</organism>
<comment type="caution">
    <text evidence="2">The sequence shown here is derived from an EMBL/GenBank/DDBJ whole genome shotgun (WGS) entry which is preliminary data.</text>
</comment>
<proteinExistence type="predicted"/>
<name>A0A3S2TWS8_9BACI</name>
<feature type="transmembrane region" description="Helical" evidence="1">
    <location>
        <begin position="31"/>
        <end position="51"/>
    </location>
</feature>
<reference evidence="2 3" key="1">
    <citation type="submission" date="2019-01" db="EMBL/GenBank/DDBJ databases">
        <title>Bacillus sp. M5HDSG1-1, whole genome shotgun sequence.</title>
        <authorList>
            <person name="Tuo L."/>
        </authorList>
    </citation>
    <scope>NUCLEOTIDE SEQUENCE [LARGE SCALE GENOMIC DNA]</scope>
    <source>
        <strain evidence="2 3">M5HDSG1-1</strain>
    </source>
</reference>
<keyword evidence="1" id="KW-0812">Transmembrane</keyword>
<protein>
    <recommendedName>
        <fullName evidence="4">YesK-like protein</fullName>
    </recommendedName>
</protein>
<dbReference type="EMBL" id="RZTZ01000005">
    <property type="protein sequence ID" value="RVT61602.1"/>
    <property type="molecule type" value="Genomic_DNA"/>
</dbReference>
<sequence>MMLFGPLLIACIPGICILLITWWLSKKSVSLFVKLLPGLTTIVIAIVLFYIGFENIRGFEGAAYGLFAIFLFLFASSSFVFVRRPKAT</sequence>
<evidence type="ECO:0000313" key="2">
    <source>
        <dbReference type="EMBL" id="RVT61602.1"/>
    </source>
</evidence>